<dbReference type="PROSITE" id="PS50240">
    <property type="entry name" value="TRYPSIN_DOM"/>
    <property type="match status" value="1"/>
</dbReference>
<dbReference type="FunFam" id="2.40.10.10:FF:000077">
    <property type="entry name" value="Predicted protein"/>
    <property type="match status" value="1"/>
</dbReference>
<evidence type="ECO:0000256" key="1">
    <source>
        <dbReference type="ARBA" id="ARBA00004239"/>
    </source>
</evidence>
<dbReference type="GO" id="GO:0006508">
    <property type="term" value="P:proteolysis"/>
    <property type="evidence" value="ECO:0007669"/>
    <property type="project" value="UniProtKB-KW"/>
</dbReference>
<feature type="signal peptide" evidence="12">
    <location>
        <begin position="1"/>
        <end position="19"/>
    </location>
</feature>
<proteinExistence type="inferred from homology"/>
<dbReference type="Gene3D" id="2.40.10.10">
    <property type="entry name" value="Trypsin-like serine proteases"/>
    <property type="match status" value="1"/>
</dbReference>
<evidence type="ECO:0000256" key="9">
    <source>
        <dbReference type="ARBA" id="ARBA00023157"/>
    </source>
</evidence>
<dbReference type="InterPro" id="IPR001314">
    <property type="entry name" value="Peptidase_S1A"/>
</dbReference>
<sequence length="269" mass="30006">MSVKLVTFLLLQTAVAVLAGVRSFNELFRQPPRIDGRIVGGQPINITDAPYQISLQLVLPLSLIHDCGGSLISKEWILTAAHCTYGRKTNQLRVRLGSSESKRNGQLLRIKKIVNHEKYNHVTTDYDFSLLQLQEPIEFDETKQAVKLPKQGQEFKDGEMCYVSGWGKTLNPEESSKWLRQVKVPLYNQKECRKRNLLVGIVTDNMICAGYMQGGKDACQGDSGGPLVNGNGVLVGVVSWGRGCALPNYPGVYSRVSYVREWIRKHSGV</sequence>
<evidence type="ECO:0000313" key="14">
    <source>
        <dbReference type="EMBL" id="EDW12628.1"/>
    </source>
</evidence>
<keyword evidence="7 11" id="KW-0720">Serine protease</keyword>
<dbReference type="InterPro" id="IPR043504">
    <property type="entry name" value="Peptidase_S1_PA_chymotrypsin"/>
</dbReference>
<dbReference type="MEROPS" id="S01.B79"/>
<dbReference type="InterPro" id="IPR018114">
    <property type="entry name" value="TRYPSIN_HIS"/>
</dbReference>
<evidence type="ECO:0000256" key="11">
    <source>
        <dbReference type="RuleBase" id="RU363034"/>
    </source>
</evidence>
<dbReference type="PROSITE" id="PS00134">
    <property type="entry name" value="TRYPSIN_HIS"/>
    <property type="match status" value="1"/>
</dbReference>
<keyword evidence="5 12" id="KW-0732">Signal</keyword>
<evidence type="ECO:0000256" key="2">
    <source>
        <dbReference type="ARBA" id="ARBA00007664"/>
    </source>
</evidence>
<dbReference type="InterPro" id="IPR009003">
    <property type="entry name" value="Peptidase_S1_PA"/>
</dbReference>
<dbReference type="AlphaFoldDB" id="B4KK97"/>
<dbReference type="KEGG" id="dmo:Dmoj_GI23804"/>
<dbReference type="eggNOG" id="KOG3627">
    <property type="taxonomic scope" value="Eukaryota"/>
</dbReference>
<dbReference type="CDD" id="cd00190">
    <property type="entry name" value="Tryp_SPc"/>
    <property type="match status" value="1"/>
</dbReference>
<dbReference type="Proteomes" id="UP000009192">
    <property type="component" value="Unassembled WGS sequence"/>
</dbReference>
<keyword evidence="3" id="KW-0964">Secreted</keyword>
<dbReference type="HOGENOM" id="CLU_006842_7_0_1"/>
<dbReference type="GO" id="GO:0005615">
    <property type="term" value="C:extracellular space"/>
    <property type="evidence" value="ECO:0007669"/>
    <property type="project" value="TreeGrafter"/>
</dbReference>
<dbReference type="InterPro" id="IPR001254">
    <property type="entry name" value="Trypsin_dom"/>
</dbReference>
<keyword evidence="6 11" id="KW-0378">Hydrolase</keyword>
<evidence type="ECO:0000256" key="4">
    <source>
        <dbReference type="ARBA" id="ARBA00022670"/>
    </source>
</evidence>
<keyword evidence="4 11" id="KW-0645">Protease</keyword>
<dbReference type="OMA" id="LANIHCG"/>
<evidence type="ECO:0000256" key="3">
    <source>
        <dbReference type="ARBA" id="ARBA00022525"/>
    </source>
</evidence>
<accession>B4KK97</accession>
<reference evidence="14 15" key="1">
    <citation type="journal article" date="2007" name="Nature">
        <title>Evolution of genes and genomes on the Drosophila phylogeny.</title>
        <authorList>
            <consortium name="Drosophila 12 Genomes Consortium"/>
            <person name="Clark A.G."/>
            <person name="Eisen M.B."/>
            <person name="Smith D.R."/>
            <person name="Bergman C.M."/>
            <person name="Oliver B."/>
            <person name="Markow T.A."/>
            <person name="Kaufman T.C."/>
            <person name="Kellis M."/>
            <person name="Gelbart W."/>
            <person name="Iyer V.N."/>
            <person name="Pollard D.A."/>
            <person name="Sackton T.B."/>
            <person name="Larracuente A.M."/>
            <person name="Singh N.D."/>
            <person name="Abad J.P."/>
            <person name="Abt D.N."/>
            <person name="Adryan B."/>
            <person name="Aguade M."/>
            <person name="Akashi H."/>
            <person name="Anderson W.W."/>
            <person name="Aquadro C.F."/>
            <person name="Ardell D.H."/>
            <person name="Arguello R."/>
            <person name="Artieri C.G."/>
            <person name="Barbash D.A."/>
            <person name="Barker D."/>
            <person name="Barsanti P."/>
            <person name="Batterham P."/>
            <person name="Batzoglou S."/>
            <person name="Begun D."/>
            <person name="Bhutkar A."/>
            <person name="Blanco E."/>
            <person name="Bosak S.A."/>
            <person name="Bradley R.K."/>
            <person name="Brand A.D."/>
            <person name="Brent M.R."/>
            <person name="Brooks A.N."/>
            <person name="Brown R.H."/>
            <person name="Butlin R.K."/>
            <person name="Caggese C."/>
            <person name="Calvi B.R."/>
            <person name="Bernardo de Carvalho A."/>
            <person name="Caspi A."/>
            <person name="Castrezana S."/>
            <person name="Celniker S.E."/>
            <person name="Chang J.L."/>
            <person name="Chapple C."/>
            <person name="Chatterji S."/>
            <person name="Chinwalla A."/>
            <person name="Civetta A."/>
            <person name="Clifton S.W."/>
            <person name="Comeron J.M."/>
            <person name="Costello J.C."/>
            <person name="Coyne J.A."/>
            <person name="Daub J."/>
            <person name="David R.G."/>
            <person name="Delcher A.L."/>
            <person name="Delehaunty K."/>
            <person name="Do C.B."/>
            <person name="Ebling H."/>
            <person name="Edwards K."/>
            <person name="Eickbush T."/>
            <person name="Evans J.D."/>
            <person name="Filipski A."/>
            <person name="Findeiss S."/>
            <person name="Freyhult E."/>
            <person name="Fulton L."/>
            <person name="Fulton R."/>
            <person name="Garcia A.C."/>
            <person name="Gardiner A."/>
            <person name="Garfield D.A."/>
            <person name="Garvin B.E."/>
            <person name="Gibson G."/>
            <person name="Gilbert D."/>
            <person name="Gnerre S."/>
            <person name="Godfrey J."/>
            <person name="Good R."/>
            <person name="Gotea V."/>
            <person name="Gravely B."/>
            <person name="Greenberg A.J."/>
            <person name="Griffiths-Jones S."/>
            <person name="Gross S."/>
            <person name="Guigo R."/>
            <person name="Gustafson E.A."/>
            <person name="Haerty W."/>
            <person name="Hahn M.W."/>
            <person name="Halligan D.L."/>
            <person name="Halpern A.L."/>
            <person name="Halter G.M."/>
            <person name="Han M.V."/>
            <person name="Heger A."/>
            <person name="Hillier L."/>
            <person name="Hinrichs A.S."/>
            <person name="Holmes I."/>
            <person name="Hoskins R.A."/>
            <person name="Hubisz M.J."/>
            <person name="Hultmark D."/>
            <person name="Huntley M.A."/>
            <person name="Jaffe D.B."/>
            <person name="Jagadeeshan S."/>
            <person name="Jeck W.R."/>
            <person name="Johnson J."/>
            <person name="Jones C.D."/>
            <person name="Jordan W.C."/>
            <person name="Karpen G.H."/>
            <person name="Kataoka E."/>
            <person name="Keightley P.D."/>
            <person name="Kheradpour P."/>
            <person name="Kirkness E.F."/>
            <person name="Koerich L.B."/>
            <person name="Kristiansen K."/>
            <person name="Kudrna D."/>
            <person name="Kulathinal R.J."/>
            <person name="Kumar S."/>
            <person name="Kwok R."/>
            <person name="Lander E."/>
            <person name="Langley C.H."/>
            <person name="Lapoint R."/>
            <person name="Lazzaro B.P."/>
            <person name="Lee S.J."/>
            <person name="Levesque L."/>
            <person name="Li R."/>
            <person name="Lin C.F."/>
            <person name="Lin M.F."/>
            <person name="Lindblad-Toh K."/>
            <person name="Llopart A."/>
            <person name="Long M."/>
            <person name="Low L."/>
            <person name="Lozovsky E."/>
            <person name="Lu J."/>
            <person name="Luo M."/>
            <person name="Machado C.A."/>
            <person name="Makalowski W."/>
            <person name="Marzo M."/>
            <person name="Matsuda M."/>
            <person name="Matzkin L."/>
            <person name="McAllister B."/>
            <person name="McBride C.S."/>
            <person name="McKernan B."/>
            <person name="McKernan K."/>
            <person name="Mendez-Lago M."/>
            <person name="Minx P."/>
            <person name="Mollenhauer M.U."/>
            <person name="Montooth K."/>
            <person name="Mount S.M."/>
            <person name="Mu X."/>
            <person name="Myers E."/>
            <person name="Negre B."/>
            <person name="Newfeld S."/>
            <person name="Nielsen R."/>
            <person name="Noor M.A."/>
            <person name="O'Grady P."/>
            <person name="Pachter L."/>
            <person name="Papaceit M."/>
            <person name="Parisi M.J."/>
            <person name="Parisi M."/>
            <person name="Parts L."/>
            <person name="Pedersen J.S."/>
            <person name="Pesole G."/>
            <person name="Phillippy A.M."/>
            <person name="Ponting C.P."/>
            <person name="Pop M."/>
            <person name="Porcelli D."/>
            <person name="Powell J.R."/>
            <person name="Prohaska S."/>
            <person name="Pruitt K."/>
            <person name="Puig M."/>
            <person name="Quesneville H."/>
            <person name="Ram K.R."/>
            <person name="Rand D."/>
            <person name="Rasmussen M.D."/>
            <person name="Reed L.K."/>
            <person name="Reenan R."/>
            <person name="Reily A."/>
            <person name="Remington K.A."/>
            <person name="Rieger T.T."/>
            <person name="Ritchie M.G."/>
            <person name="Robin C."/>
            <person name="Rogers Y.H."/>
            <person name="Rohde C."/>
            <person name="Rozas J."/>
            <person name="Rubenfield M.J."/>
            <person name="Ruiz A."/>
            <person name="Russo S."/>
            <person name="Salzberg S.L."/>
            <person name="Sanchez-Gracia A."/>
            <person name="Saranga D.J."/>
            <person name="Sato H."/>
            <person name="Schaeffer S.W."/>
            <person name="Schatz M.C."/>
            <person name="Schlenke T."/>
            <person name="Schwartz R."/>
            <person name="Segarra C."/>
            <person name="Singh R.S."/>
            <person name="Sirot L."/>
            <person name="Sirota M."/>
            <person name="Sisneros N.B."/>
            <person name="Smith C.D."/>
            <person name="Smith T.F."/>
            <person name="Spieth J."/>
            <person name="Stage D.E."/>
            <person name="Stark A."/>
            <person name="Stephan W."/>
            <person name="Strausberg R.L."/>
            <person name="Strempel S."/>
            <person name="Sturgill D."/>
            <person name="Sutton G."/>
            <person name="Sutton G.G."/>
            <person name="Tao W."/>
            <person name="Teichmann S."/>
            <person name="Tobari Y.N."/>
            <person name="Tomimura Y."/>
            <person name="Tsolas J.M."/>
            <person name="Valente V.L."/>
            <person name="Venter E."/>
            <person name="Venter J.C."/>
            <person name="Vicario S."/>
            <person name="Vieira F.G."/>
            <person name="Vilella A.J."/>
            <person name="Villasante A."/>
            <person name="Walenz B."/>
            <person name="Wang J."/>
            <person name="Wasserman M."/>
            <person name="Watts T."/>
            <person name="Wilson D."/>
            <person name="Wilson R.K."/>
            <person name="Wing R.A."/>
            <person name="Wolfner M.F."/>
            <person name="Wong A."/>
            <person name="Wong G.K."/>
            <person name="Wu C.I."/>
            <person name="Wu G."/>
            <person name="Yamamoto D."/>
            <person name="Yang H.P."/>
            <person name="Yang S.P."/>
            <person name="Yorke J.A."/>
            <person name="Yoshida K."/>
            <person name="Zdobnov E."/>
            <person name="Zhang P."/>
            <person name="Zhang Y."/>
            <person name="Zimin A.V."/>
            <person name="Baldwin J."/>
            <person name="Abdouelleil A."/>
            <person name="Abdulkadir J."/>
            <person name="Abebe A."/>
            <person name="Abera B."/>
            <person name="Abreu J."/>
            <person name="Acer S.C."/>
            <person name="Aftuck L."/>
            <person name="Alexander A."/>
            <person name="An P."/>
            <person name="Anderson E."/>
            <person name="Anderson S."/>
            <person name="Arachi H."/>
            <person name="Azer M."/>
            <person name="Bachantsang P."/>
            <person name="Barry A."/>
            <person name="Bayul T."/>
            <person name="Berlin A."/>
            <person name="Bessette D."/>
            <person name="Bloom T."/>
            <person name="Blye J."/>
            <person name="Boguslavskiy L."/>
            <person name="Bonnet C."/>
            <person name="Boukhgalter B."/>
            <person name="Bourzgui I."/>
            <person name="Brown A."/>
            <person name="Cahill P."/>
            <person name="Channer S."/>
            <person name="Cheshatsang Y."/>
            <person name="Chuda L."/>
            <person name="Citroen M."/>
            <person name="Collymore A."/>
            <person name="Cooke P."/>
            <person name="Costello M."/>
            <person name="D'Aco K."/>
            <person name="Daza R."/>
            <person name="De Haan G."/>
            <person name="DeGray S."/>
            <person name="DeMaso C."/>
            <person name="Dhargay N."/>
            <person name="Dooley K."/>
            <person name="Dooley E."/>
            <person name="Doricent M."/>
            <person name="Dorje P."/>
            <person name="Dorjee K."/>
            <person name="Dupes A."/>
            <person name="Elong R."/>
            <person name="Falk J."/>
            <person name="Farina A."/>
            <person name="Faro S."/>
            <person name="Ferguson D."/>
            <person name="Fisher S."/>
            <person name="Foley C.D."/>
            <person name="Franke A."/>
            <person name="Friedrich D."/>
            <person name="Gadbois L."/>
            <person name="Gearin G."/>
            <person name="Gearin C.R."/>
            <person name="Giannoukos G."/>
            <person name="Goode T."/>
            <person name="Graham J."/>
            <person name="Grandbois E."/>
            <person name="Grewal S."/>
            <person name="Gyaltsen K."/>
            <person name="Hafez N."/>
            <person name="Hagos B."/>
            <person name="Hall J."/>
            <person name="Henson C."/>
            <person name="Hollinger A."/>
            <person name="Honan T."/>
            <person name="Huard M.D."/>
            <person name="Hughes L."/>
            <person name="Hurhula B."/>
            <person name="Husby M.E."/>
            <person name="Kamat A."/>
            <person name="Kanga B."/>
            <person name="Kashin S."/>
            <person name="Khazanovich D."/>
            <person name="Kisner P."/>
            <person name="Lance K."/>
            <person name="Lara M."/>
            <person name="Lee W."/>
            <person name="Lennon N."/>
            <person name="Letendre F."/>
            <person name="LeVine R."/>
            <person name="Lipovsky A."/>
            <person name="Liu X."/>
            <person name="Liu J."/>
            <person name="Liu S."/>
            <person name="Lokyitsang T."/>
            <person name="Lokyitsang Y."/>
            <person name="Lubonja R."/>
            <person name="Lui A."/>
            <person name="MacDonald P."/>
            <person name="Magnisalis V."/>
            <person name="Maru K."/>
            <person name="Matthews C."/>
            <person name="McCusker W."/>
            <person name="McDonough S."/>
            <person name="Mehta T."/>
            <person name="Meldrim J."/>
            <person name="Meneus L."/>
            <person name="Mihai O."/>
            <person name="Mihalev A."/>
            <person name="Mihova T."/>
            <person name="Mittelman R."/>
            <person name="Mlenga V."/>
            <person name="Montmayeur A."/>
            <person name="Mulrain L."/>
            <person name="Navidi A."/>
            <person name="Naylor J."/>
            <person name="Negash T."/>
            <person name="Nguyen T."/>
            <person name="Nguyen N."/>
            <person name="Nicol R."/>
            <person name="Norbu C."/>
            <person name="Norbu N."/>
            <person name="Novod N."/>
            <person name="O'Neill B."/>
            <person name="Osman S."/>
            <person name="Markiewicz E."/>
            <person name="Oyono O.L."/>
            <person name="Patti C."/>
            <person name="Phunkhang P."/>
            <person name="Pierre F."/>
            <person name="Priest M."/>
            <person name="Raghuraman S."/>
            <person name="Rege F."/>
            <person name="Reyes R."/>
            <person name="Rise C."/>
            <person name="Rogov P."/>
            <person name="Ross K."/>
            <person name="Ryan E."/>
            <person name="Settipalli S."/>
            <person name="Shea T."/>
            <person name="Sherpa N."/>
            <person name="Shi L."/>
            <person name="Shih D."/>
            <person name="Sparrow T."/>
            <person name="Spaulding J."/>
            <person name="Stalker J."/>
            <person name="Stange-Thomann N."/>
            <person name="Stavropoulos S."/>
            <person name="Stone C."/>
            <person name="Strader C."/>
            <person name="Tesfaye S."/>
            <person name="Thomson T."/>
            <person name="Thoulutsang Y."/>
            <person name="Thoulutsang D."/>
            <person name="Topham K."/>
            <person name="Topping I."/>
            <person name="Tsamla T."/>
            <person name="Vassiliev H."/>
            <person name="Vo A."/>
            <person name="Wangchuk T."/>
            <person name="Wangdi T."/>
            <person name="Weiand M."/>
            <person name="Wilkinson J."/>
            <person name="Wilson A."/>
            <person name="Yadav S."/>
            <person name="Young G."/>
            <person name="Yu Q."/>
            <person name="Zembek L."/>
            <person name="Zhong D."/>
            <person name="Zimmer A."/>
            <person name="Zwirko Z."/>
            <person name="Jaffe D.B."/>
            <person name="Alvarez P."/>
            <person name="Brockman W."/>
            <person name="Butler J."/>
            <person name="Chin C."/>
            <person name="Gnerre S."/>
            <person name="Grabherr M."/>
            <person name="Kleber M."/>
            <person name="Mauceli E."/>
            <person name="MacCallum I."/>
        </authorList>
    </citation>
    <scope>NUCLEOTIDE SEQUENCE [LARGE SCALE GENOMIC DNA]</scope>
    <source>
        <strain evidence="15">Tucson 15081-1352.22</strain>
    </source>
</reference>
<evidence type="ECO:0000256" key="7">
    <source>
        <dbReference type="ARBA" id="ARBA00022825"/>
    </source>
</evidence>
<keyword evidence="15" id="KW-1185">Reference proteome</keyword>
<evidence type="ECO:0000259" key="13">
    <source>
        <dbReference type="PROSITE" id="PS50240"/>
    </source>
</evidence>
<keyword evidence="9" id="KW-1015">Disulfide bond</keyword>
<evidence type="ECO:0000256" key="10">
    <source>
        <dbReference type="ARBA" id="ARBA00036320"/>
    </source>
</evidence>
<comment type="similarity">
    <text evidence="2">Belongs to the peptidase S1 family.</text>
</comment>
<organism evidence="14 15">
    <name type="scientific">Drosophila mojavensis</name>
    <name type="common">Fruit fly</name>
    <dbReference type="NCBI Taxonomy" id="7230"/>
    <lineage>
        <taxon>Eukaryota</taxon>
        <taxon>Metazoa</taxon>
        <taxon>Ecdysozoa</taxon>
        <taxon>Arthropoda</taxon>
        <taxon>Hexapoda</taxon>
        <taxon>Insecta</taxon>
        <taxon>Pterygota</taxon>
        <taxon>Neoptera</taxon>
        <taxon>Endopterygota</taxon>
        <taxon>Diptera</taxon>
        <taxon>Brachycera</taxon>
        <taxon>Muscomorpha</taxon>
        <taxon>Ephydroidea</taxon>
        <taxon>Drosophilidae</taxon>
        <taxon>Drosophila</taxon>
    </lineage>
</organism>
<keyword evidence="8" id="KW-0865">Zymogen</keyword>
<protein>
    <recommendedName>
        <fullName evidence="13">Peptidase S1 domain-containing protein</fullName>
    </recommendedName>
</protein>
<name>B4KK97_DROMO</name>
<feature type="domain" description="Peptidase S1" evidence="13">
    <location>
        <begin position="38"/>
        <end position="268"/>
    </location>
</feature>
<evidence type="ECO:0000256" key="8">
    <source>
        <dbReference type="ARBA" id="ARBA00023145"/>
    </source>
</evidence>
<feature type="chain" id="PRO_5002814281" description="Peptidase S1 domain-containing protein" evidence="12">
    <location>
        <begin position="20"/>
        <end position="269"/>
    </location>
</feature>
<dbReference type="PROSITE" id="PS00135">
    <property type="entry name" value="TRYPSIN_SER"/>
    <property type="match status" value="1"/>
</dbReference>
<evidence type="ECO:0000313" key="15">
    <source>
        <dbReference type="Proteomes" id="UP000009192"/>
    </source>
</evidence>
<comment type="catalytic activity">
    <reaction evidence="10">
        <text>Preferential cleavage: Arg-|-Xaa, Lys-|-Xaa.</text>
        <dbReference type="EC" id="3.4.21.4"/>
    </reaction>
</comment>
<evidence type="ECO:0000256" key="5">
    <source>
        <dbReference type="ARBA" id="ARBA00022729"/>
    </source>
</evidence>
<dbReference type="GO" id="GO:0004252">
    <property type="term" value="F:serine-type endopeptidase activity"/>
    <property type="evidence" value="ECO:0007669"/>
    <property type="project" value="UniProtKB-EC"/>
</dbReference>
<comment type="subcellular location">
    <subcellularLocation>
        <location evidence="1">Secreted</location>
        <location evidence="1">Extracellular space</location>
    </subcellularLocation>
</comment>
<dbReference type="EMBL" id="CH933807">
    <property type="protein sequence ID" value="EDW12628.1"/>
    <property type="molecule type" value="Genomic_DNA"/>
</dbReference>
<dbReference type="Pfam" id="PF00089">
    <property type="entry name" value="Trypsin"/>
    <property type="match status" value="1"/>
</dbReference>
<dbReference type="OrthoDB" id="10059102at2759"/>
<gene>
    <name evidence="14" type="primary">Dmoj\GI23804</name>
    <name evidence="14" type="ORF">Dmoj_GI23804</name>
</gene>
<evidence type="ECO:0000256" key="6">
    <source>
        <dbReference type="ARBA" id="ARBA00022801"/>
    </source>
</evidence>
<dbReference type="SUPFAM" id="SSF50494">
    <property type="entry name" value="Trypsin-like serine proteases"/>
    <property type="match status" value="1"/>
</dbReference>
<dbReference type="PRINTS" id="PR00722">
    <property type="entry name" value="CHYMOTRYPSIN"/>
</dbReference>
<dbReference type="InterPro" id="IPR033116">
    <property type="entry name" value="TRYPSIN_SER"/>
</dbReference>
<evidence type="ECO:0000256" key="12">
    <source>
        <dbReference type="SAM" id="SignalP"/>
    </source>
</evidence>
<dbReference type="SMART" id="SM00020">
    <property type="entry name" value="Tryp_SPc"/>
    <property type="match status" value="1"/>
</dbReference>
<dbReference type="PANTHER" id="PTHR24264:SF83">
    <property type="entry name" value="COMPLEMENT FACTOR I"/>
    <property type="match status" value="1"/>
</dbReference>
<dbReference type="InParanoid" id="B4KK97"/>
<dbReference type="PhylomeDB" id="B4KK97"/>
<dbReference type="InterPro" id="IPR050127">
    <property type="entry name" value="Serine_Proteases_S1"/>
</dbReference>
<dbReference type="PANTHER" id="PTHR24264">
    <property type="entry name" value="TRYPSIN-RELATED"/>
    <property type="match status" value="1"/>
</dbReference>